<organism evidence="3 4">
    <name type="scientific">Tropicimonas omnivorans</name>
    <dbReference type="NCBI Taxonomy" id="3075590"/>
    <lineage>
        <taxon>Bacteria</taxon>
        <taxon>Pseudomonadati</taxon>
        <taxon>Pseudomonadota</taxon>
        <taxon>Alphaproteobacteria</taxon>
        <taxon>Rhodobacterales</taxon>
        <taxon>Roseobacteraceae</taxon>
        <taxon>Tropicimonas</taxon>
    </lineage>
</organism>
<name>A0ABU3DI40_9RHOB</name>
<evidence type="ECO:0000313" key="3">
    <source>
        <dbReference type="EMBL" id="MDT0683346.1"/>
    </source>
</evidence>
<dbReference type="Proteomes" id="UP001265259">
    <property type="component" value="Unassembled WGS sequence"/>
</dbReference>
<dbReference type="EMBL" id="JAVRHL010000003">
    <property type="protein sequence ID" value="MDT0683346.1"/>
    <property type="molecule type" value="Genomic_DNA"/>
</dbReference>
<dbReference type="PANTHER" id="PTHR30535:SF34">
    <property type="entry name" value="MOLYBDATE-BINDING PROTEIN MOLA"/>
    <property type="match status" value="1"/>
</dbReference>
<dbReference type="RefSeq" id="WP_311691798.1">
    <property type="nucleotide sequence ID" value="NZ_JAVRHL010000003.1"/>
</dbReference>
<feature type="signal peptide" evidence="1">
    <location>
        <begin position="1"/>
        <end position="24"/>
    </location>
</feature>
<feature type="chain" id="PRO_5046825547" evidence="1">
    <location>
        <begin position="25"/>
        <end position="282"/>
    </location>
</feature>
<evidence type="ECO:0000313" key="4">
    <source>
        <dbReference type="Proteomes" id="UP001265259"/>
    </source>
</evidence>
<gene>
    <name evidence="3" type="ORF">RM543_11665</name>
</gene>
<feature type="domain" description="Fe/B12 periplasmic-binding" evidence="2">
    <location>
        <begin position="31"/>
        <end position="282"/>
    </location>
</feature>
<dbReference type="Gene3D" id="3.40.50.1980">
    <property type="entry name" value="Nitrogenase molybdenum iron protein domain"/>
    <property type="match status" value="2"/>
</dbReference>
<dbReference type="InterPro" id="IPR050902">
    <property type="entry name" value="ABC_Transporter_SBP"/>
</dbReference>
<dbReference type="InterPro" id="IPR002491">
    <property type="entry name" value="ABC_transptr_periplasmic_BD"/>
</dbReference>
<accession>A0ABU3DI40</accession>
<keyword evidence="1" id="KW-0732">Signal</keyword>
<comment type="caution">
    <text evidence="3">The sequence shown here is derived from an EMBL/GenBank/DDBJ whole genome shotgun (WGS) entry which is preliminary data.</text>
</comment>
<evidence type="ECO:0000256" key="1">
    <source>
        <dbReference type="SAM" id="SignalP"/>
    </source>
</evidence>
<reference evidence="3 4" key="1">
    <citation type="submission" date="2023-09" db="EMBL/GenBank/DDBJ databases">
        <authorList>
            <person name="Rey-Velasco X."/>
        </authorList>
    </citation>
    <scope>NUCLEOTIDE SEQUENCE [LARGE SCALE GENOMIC DNA]</scope>
    <source>
        <strain evidence="3 4">F158</strain>
    </source>
</reference>
<keyword evidence="4" id="KW-1185">Reference proteome</keyword>
<protein>
    <submittedName>
        <fullName evidence="3">ABC transporter substrate-binding protein</fullName>
    </submittedName>
</protein>
<dbReference type="PROSITE" id="PS50983">
    <property type="entry name" value="FE_B12_PBP"/>
    <property type="match status" value="1"/>
</dbReference>
<proteinExistence type="predicted"/>
<dbReference type="SUPFAM" id="SSF53807">
    <property type="entry name" value="Helical backbone' metal receptor"/>
    <property type="match status" value="1"/>
</dbReference>
<evidence type="ECO:0000259" key="2">
    <source>
        <dbReference type="PROSITE" id="PS50983"/>
    </source>
</evidence>
<sequence length="282" mass="29536">MSVFRRISEALLVGVVLAAAPAMGETAAPGRVVSLNVCTDQLAMLVAGEGQLVSISRLTRDPAYSAMADEALAYPVNQGRAEEIYLLAPDLVLSGSFSSLATTEMLRRLGIAVEVFPPANSFADVAGQIRRMGGILGREAAAESIALRFEQDLNALRADRASGPRAAFYGAGGWTSGSRTLDGEALAAAGFSNVAEEAGLSDGGMLPLELLALLEPDLVITGGDDGPGFSRRQEIMSHPILARIRAAGRDAGLPGSDRVCGTPHILRAVRRLAELRRGLEAR</sequence>
<dbReference type="Pfam" id="PF01497">
    <property type="entry name" value="Peripla_BP_2"/>
    <property type="match status" value="1"/>
</dbReference>
<dbReference type="PANTHER" id="PTHR30535">
    <property type="entry name" value="VITAMIN B12-BINDING PROTEIN"/>
    <property type="match status" value="1"/>
</dbReference>